<feature type="compositionally biased region" description="Basic and acidic residues" evidence="1">
    <location>
        <begin position="31"/>
        <end position="42"/>
    </location>
</feature>
<evidence type="ECO:0000313" key="3">
    <source>
        <dbReference type="Proteomes" id="UP000231436"/>
    </source>
</evidence>
<comment type="caution">
    <text evidence="2">The sequence shown here is derived from an EMBL/GenBank/DDBJ whole genome shotgun (WGS) entry which is preliminary data.</text>
</comment>
<evidence type="ECO:0000313" key="2">
    <source>
        <dbReference type="EMBL" id="PJE77217.1"/>
    </source>
</evidence>
<organism evidence="2 3">
    <name type="scientific">Candidatus Uhrbacteria bacterium CG10_big_fil_rev_8_21_14_0_10_48_16</name>
    <dbReference type="NCBI Taxonomy" id="1975038"/>
    <lineage>
        <taxon>Bacteria</taxon>
        <taxon>Candidatus Uhriibacteriota</taxon>
    </lineage>
</organism>
<sequence length="213" mass="23070">MGPSESQAWRDSVTAVLGEFPLRAQLGAGGLDRDRGGGGDRRRAGHACVHGHRRNGDVPVTHVVDLLPPGPGEKDQEGDRNAVLCPGVATHPTAREHVPRCNDRPGAREELREDPQVVGRPAEHEAQAGDDEAGDEEQGDQLPRPMPPAPQDPATQEHGSVDRETAEDHVVQEAEEVHVRLSGRVKEGTVRSIRNVQRYQKNTVLSSVLEAFS</sequence>
<proteinExistence type="predicted"/>
<feature type="compositionally biased region" description="Basic and acidic residues" evidence="1">
    <location>
        <begin position="93"/>
        <end position="127"/>
    </location>
</feature>
<name>A0A2M8LIF8_9BACT</name>
<feature type="region of interest" description="Disordered" evidence="1">
    <location>
        <begin position="23"/>
        <end position="173"/>
    </location>
</feature>
<reference evidence="3" key="1">
    <citation type="submission" date="2017-09" db="EMBL/GenBank/DDBJ databases">
        <title>Depth-based differentiation of microbial function through sediment-hosted aquifers and enrichment of novel symbionts in the deep terrestrial subsurface.</title>
        <authorList>
            <person name="Probst A.J."/>
            <person name="Ladd B."/>
            <person name="Jarett J.K."/>
            <person name="Geller-Mcgrath D.E."/>
            <person name="Sieber C.M.K."/>
            <person name="Emerson J.B."/>
            <person name="Anantharaman K."/>
            <person name="Thomas B.C."/>
            <person name="Malmstrom R."/>
            <person name="Stieglmeier M."/>
            <person name="Klingl A."/>
            <person name="Woyke T."/>
            <person name="Ryan C.M."/>
            <person name="Banfield J.F."/>
        </authorList>
    </citation>
    <scope>NUCLEOTIDE SEQUENCE [LARGE SCALE GENOMIC DNA]</scope>
</reference>
<evidence type="ECO:0000256" key="1">
    <source>
        <dbReference type="SAM" id="MobiDB-lite"/>
    </source>
</evidence>
<protein>
    <submittedName>
        <fullName evidence="2">Uncharacterized protein</fullName>
    </submittedName>
</protein>
<gene>
    <name evidence="2" type="ORF">COV05_00365</name>
</gene>
<dbReference type="AlphaFoldDB" id="A0A2M8LIF8"/>
<feature type="compositionally biased region" description="Basic residues" evidence="1">
    <location>
        <begin position="43"/>
        <end position="53"/>
    </location>
</feature>
<dbReference type="EMBL" id="PFEU01000003">
    <property type="protein sequence ID" value="PJE77217.1"/>
    <property type="molecule type" value="Genomic_DNA"/>
</dbReference>
<accession>A0A2M8LIF8</accession>
<dbReference type="Proteomes" id="UP000231436">
    <property type="component" value="Unassembled WGS sequence"/>
</dbReference>
<feature type="compositionally biased region" description="Acidic residues" evidence="1">
    <location>
        <begin position="128"/>
        <end position="139"/>
    </location>
</feature>
<feature type="compositionally biased region" description="Basic and acidic residues" evidence="1">
    <location>
        <begin position="159"/>
        <end position="173"/>
    </location>
</feature>